<dbReference type="EMBL" id="JAHFXS010001565">
    <property type="protein sequence ID" value="KAG9976766.1"/>
    <property type="molecule type" value="Genomic_DNA"/>
</dbReference>
<dbReference type="Proteomes" id="UP000729357">
    <property type="component" value="Unassembled WGS sequence"/>
</dbReference>
<gene>
    <name evidence="2" type="ORF">KCU98_g10512</name>
</gene>
<keyword evidence="3" id="KW-1185">Reference proteome</keyword>
<proteinExistence type="predicted"/>
<feature type="region of interest" description="Disordered" evidence="1">
    <location>
        <begin position="163"/>
        <end position="189"/>
    </location>
</feature>
<feature type="non-terminal residue" evidence="2">
    <location>
        <position position="189"/>
    </location>
</feature>
<evidence type="ECO:0000313" key="3">
    <source>
        <dbReference type="Proteomes" id="UP000729357"/>
    </source>
</evidence>
<evidence type="ECO:0000256" key="1">
    <source>
        <dbReference type="SAM" id="MobiDB-lite"/>
    </source>
</evidence>
<reference evidence="2" key="2">
    <citation type="submission" date="2021-08" db="EMBL/GenBank/DDBJ databases">
        <authorList>
            <person name="Gostincar C."/>
            <person name="Sun X."/>
            <person name="Song Z."/>
            <person name="Gunde-Cimerman N."/>
        </authorList>
    </citation>
    <scope>NUCLEOTIDE SEQUENCE</scope>
    <source>
        <strain evidence="2">EXF-9298</strain>
    </source>
</reference>
<name>A0A9P8FKR0_AURME</name>
<accession>A0A9P8FKR0</accession>
<organism evidence="2 3">
    <name type="scientific">Aureobasidium melanogenum</name>
    <name type="common">Aureobasidium pullulans var. melanogenum</name>
    <dbReference type="NCBI Taxonomy" id="46634"/>
    <lineage>
        <taxon>Eukaryota</taxon>
        <taxon>Fungi</taxon>
        <taxon>Dikarya</taxon>
        <taxon>Ascomycota</taxon>
        <taxon>Pezizomycotina</taxon>
        <taxon>Dothideomycetes</taxon>
        <taxon>Dothideomycetidae</taxon>
        <taxon>Dothideales</taxon>
        <taxon>Saccotheciaceae</taxon>
        <taxon>Aureobasidium</taxon>
    </lineage>
</organism>
<sequence length="189" mass="21281">MKSSEGLQALRANQNLWYKIRVLLHDLCNIATDRAAELRTLATTDELYISAPYFTAEEAALVKTAQILPSTLTEVPEFEELDQEVTSEPRQIDDVTLHTVTIEQAIKDCLQNFFEKRRASGDSRPCGPHDMGPIYRAVFGISKEELKDEKLLSRLRRAGLRRLGAEVTGKSSEQKAQKGGKKEEKEECT</sequence>
<comment type="caution">
    <text evidence="2">The sequence shown here is derived from an EMBL/GenBank/DDBJ whole genome shotgun (WGS) entry which is preliminary data.</text>
</comment>
<dbReference type="AlphaFoldDB" id="A0A9P8FKR0"/>
<protein>
    <submittedName>
        <fullName evidence="2">Uncharacterized protein</fullName>
    </submittedName>
</protein>
<evidence type="ECO:0000313" key="2">
    <source>
        <dbReference type="EMBL" id="KAG9976766.1"/>
    </source>
</evidence>
<feature type="compositionally biased region" description="Basic and acidic residues" evidence="1">
    <location>
        <begin position="172"/>
        <end position="189"/>
    </location>
</feature>
<reference evidence="2" key="1">
    <citation type="journal article" date="2021" name="J Fungi (Basel)">
        <title>Virulence traits and population genomics of the black yeast Aureobasidium melanogenum.</title>
        <authorList>
            <person name="Cernosa A."/>
            <person name="Sun X."/>
            <person name="Gostincar C."/>
            <person name="Fang C."/>
            <person name="Gunde-Cimerman N."/>
            <person name="Song Z."/>
        </authorList>
    </citation>
    <scope>NUCLEOTIDE SEQUENCE</scope>
    <source>
        <strain evidence="2">EXF-9298</strain>
    </source>
</reference>